<protein>
    <submittedName>
        <fullName evidence="2">Uncharacterized protein LOC101497525</fullName>
    </submittedName>
</protein>
<dbReference type="GeneID" id="101497525"/>
<keyword evidence="1" id="KW-1185">Reference proteome</keyword>
<dbReference type="Gene3D" id="3.30.530.20">
    <property type="match status" value="1"/>
</dbReference>
<proteinExistence type="predicted"/>
<dbReference type="PaxDb" id="3827-XP_004497632.1"/>
<organism evidence="1 2">
    <name type="scientific">Cicer arietinum</name>
    <name type="common">Chickpea</name>
    <name type="synonym">Garbanzo</name>
    <dbReference type="NCBI Taxonomy" id="3827"/>
    <lineage>
        <taxon>Eukaryota</taxon>
        <taxon>Viridiplantae</taxon>
        <taxon>Streptophyta</taxon>
        <taxon>Embryophyta</taxon>
        <taxon>Tracheophyta</taxon>
        <taxon>Spermatophyta</taxon>
        <taxon>Magnoliopsida</taxon>
        <taxon>eudicotyledons</taxon>
        <taxon>Gunneridae</taxon>
        <taxon>Pentapetalae</taxon>
        <taxon>rosids</taxon>
        <taxon>fabids</taxon>
        <taxon>Fabales</taxon>
        <taxon>Fabaceae</taxon>
        <taxon>Papilionoideae</taxon>
        <taxon>50 kb inversion clade</taxon>
        <taxon>NPAAA clade</taxon>
        <taxon>Hologalegina</taxon>
        <taxon>IRL clade</taxon>
        <taxon>Cicereae</taxon>
        <taxon>Cicer</taxon>
    </lineage>
</organism>
<dbReference type="STRING" id="3827.A0A1S2Y120"/>
<dbReference type="Proteomes" id="UP000087171">
    <property type="component" value="Chromosome Ca4"/>
</dbReference>
<dbReference type="PANTHER" id="PTHR34560:SF8">
    <property type="entry name" value="START-LIKE DOMAIN-CONTAINING PROTEIN-RELATED"/>
    <property type="match status" value="1"/>
</dbReference>
<dbReference type="RefSeq" id="XP_004497632.1">
    <property type="nucleotide sequence ID" value="XM_004497575.3"/>
</dbReference>
<name>A0A1S2Y120_CICAR</name>
<dbReference type="PANTHER" id="PTHR34560">
    <property type="entry name" value="POLYKETIDE CYCLASE/DEHYDRASE/LIPID TRANSPORT SUPERFAMILY PROTEIN"/>
    <property type="match status" value="1"/>
</dbReference>
<dbReference type="OrthoDB" id="17317at2759"/>
<dbReference type="InterPro" id="IPR023393">
    <property type="entry name" value="START-like_dom_sf"/>
</dbReference>
<dbReference type="SUPFAM" id="SSF55961">
    <property type="entry name" value="Bet v1-like"/>
    <property type="match status" value="1"/>
</dbReference>
<evidence type="ECO:0000313" key="1">
    <source>
        <dbReference type="Proteomes" id="UP000087171"/>
    </source>
</evidence>
<gene>
    <name evidence="2" type="primary">LOC101497525</name>
</gene>
<dbReference type="eggNOG" id="ENOG502QV1V">
    <property type="taxonomic scope" value="Eukaryota"/>
</dbReference>
<reference evidence="2" key="2">
    <citation type="submission" date="2025-08" db="UniProtKB">
        <authorList>
            <consortium name="RefSeq"/>
        </authorList>
    </citation>
    <scope>IDENTIFICATION</scope>
    <source>
        <tissue evidence="2">Etiolated seedlings</tissue>
    </source>
</reference>
<evidence type="ECO:0000313" key="2">
    <source>
        <dbReference type="RefSeq" id="XP_004497632.1"/>
    </source>
</evidence>
<reference evidence="1" key="1">
    <citation type="journal article" date="2013" name="Nat. Biotechnol.">
        <title>Draft genome sequence of chickpea (Cicer arietinum) provides a resource for trait improvement.</title>
        <authorList>
            <person name="Varshney R.K."/>
            <person name="Song C."/>
            <person name="Saxena R.K."/>
            <person name="Azam S."/>
            <person name="Yu S."/>
            <person name="Sharpe A.G."/>
            <person name="Cannon S."/>
            <person name="Baek J."/>
            <person name="Rosen B.D."/>
            <person name="Tar'an B."/>
            <person name="Millan T."/>
            <person name="Zhang X."/>
            <person name="Ramsay L.D."/>
            <person name="Iwata A."/>
            <person name="Wang Y."/>
            <person name="Nelson W."/>
            <person name="Farmer A.D."/>
            <person name="Gaur P.M."/>
            <person name="Soderlund C."/>
            <person name="Penmetsa R.V."/>
            <person name="Xu C."/>
            <person name="Bharti A.K."/>
            <person name="He W."/>
            <person name="Winter P."/>
            <person name="Zhao S."/>
            <person name="Hane J.K."/>
            <person name="Carrasquilla-Garcia N."/>
            <person name="Condie J.A."/>
            <person name="Upadhyaya H.D."/>
            <person name="Luo M.C."/>
            <person name="Thudi M."/>
            <person name="Gowda C.L."/>
            <person name="Singh N.P."/>
            <person name="Lichtenzveig J."/>
            <person name="Gali K.K."/>
            <person name="Rubio J."/>
            <person name="Nadarajan N."/>
            <person name="Dolezel J."/>
            <person name="Bansal K.C."/>
            <person name="Xu X."/>
            <person name="Edwards D."/>
            <person name="Zhang G."/>
            <person name="Kahl G."/>
            <person name="Gil J."/>
            <person name="Singh K.B."/>
            <person name="Datta S.K."/>
            <person name="Jackson S.A."/>
            <person name="Wang J."/>
            <person name="Cook D.R."/>
        </authorList>
    </citation>
    <scope>NUCLEOTIDE SEQUENCE [LARGE SCALE GENOMIC DNA]</scope>
    <source>
        <strain evidence="1">cv. CDC Frontier</strain>
    </source>
</reference>
<dbReference type="AlphaFoldDB" id="A0A1S2Y120"/>
<sequence length="614" mass="69425">MEKKQKIVQYREKLDRTLASPDLTNVEILKKLVKSQLLPSPELEDEGYKEKLVEHKTAEISNFLDMLRSASDDHGRSNASHTDWKLKQDSEEFRVMYREGPEGTPFHTLLVEGFVDGPVDVCLCISWQTSLYQKWWPQSTIPAFKILSSECLQKVQIGEQISLVRMKVSWPLSLREAVVHYYMFEYFQDDLIVVLTNSVPELKSVMVGTLSGLNNEAIPEAKDVVRVDLVGGFALQKLTSERSYFRTITNMDVKLDFVPPSMINFISRQLISNGFRLYQKVVASVMSRDNEEFSKALGDPLYARIRKALYSGTTTSKSKAVNSGELQQVARIHPSEDLFETKLGGGKDVSIQDQRNQHSNNVMSSAMNATVLENRKAFGEIVELGKEENMKSVDDDEKVDDILNDEVGENVQEGKRSVFIRSEVEQALETLDKAISMVREYRLNSRMASSSFANEESPCMKRYGRVDSYSIKNVKPCHKNEVSNKDILEGTSQEAPQTNSGIRNLRYTGTNPNLKEINPIKVIPTLSKQHISRPTEASNAIMDGATCQNKQLNIDLVQDMSSDDKVKSRREKNINTIVTQGMSSNAPKKLSRQKKCTCFGFPALTKRGKFNRRG</sequence>
<accession>A0A1S2Y120</accession>
<dbReference type="KEGG" id="cam:101497525"/>